<dbReference type="AlphaFoldDB" id="A0A2G1XNX5"/>
<dbReference type="RefSeq" id="WP_099197959.1">
    <property type="nucleotide sequence ID" value="NZ_JBIRXA010000031.1"/>
</dbReference>
<dbReference type="EMBL" id="NHZO01000070">
    <property type="protein sequence ID" value="PHQ52938.1"/>
    <property type="molecule type" value="Genomic_DNA"/>
</dbReference>
<proteinExistence type="predicted"/>
<keyword evidence="2" id="KW-1185">Reference proteome</keyword>
<evidence type="ECO:0000313" key="2">
    <source>
        <dbReference type="Proteomes" id="UP000222531"/>
    </source>
</evidence>
<reference evidence="1 2" key="1">
    <citation type="journal article" date="2017" name="Biochemistry">
        <title>Identification of the Biosynthetic Pathway for the Antibiotic Bicyclomycin.</title>
        <authorList>
            <person name="Patteson J."/>
            <person name="Cai W."/>
            <person name="Johnson R.A."/>
            <person name="Santa Maria K."/>
            <person name="Li B."/>
        </authorList>
    </citation>
    <scope>NUCLEOTIDE SEQUENCE [LARGE SCALE GENOMIC DNA]</scope>
    <source>
        <strain evidence="1 2">ATCC 21532</strain>
    </source>
</reference>
<dbReference type="SUPFAM" id="SSF53383">
    <property type="entry name" value="PLP-dependent transferases"/>
    <property type="match status" value="1"/>
</dbReference>
<dbReference type="Proteomes" id="UP000222531">
    <property type="component" value="Unassembled WGS sequence"/>
</dbReference>
<evidence type="ECO:0000313" key="1">
    <source>
        <dbReference type="EMBL" id="PHQ52938.1"/>
    </source>
</evidence>
<accession>A0A2G1XNX5</accession>
<dbReference type="Gene3D" id="3.90.1150.10">
    <property type="entry name" value="Aspartate Aminotransferase, domain 1"/>
    <property type="match status" value="1"/>
</dbReference>
<gene>
    <name evidence="1" type="ORF">BLA24_05155</name>
</gene>
<name>A0A2G1XNX5_STRCJ</name>
<sequence length="64" mass="6811">MPGTGRRPAGRYGIHVQAVDPPGAPAGAAHLRLTPSAAHRIVDVYRLARVLRQAWDELGLSTAD</sequence>
<comment type="caution">
    <text evidence="1">The sequence shown here is derived from an EMBL/GenBank/DDBJ whole genome shotgun (WGS) entry which is preliminary data.</text>
</comment>
<dbReference type="InterPro" id="IPR015424">
    <property type="entry name" value="PyrdxlP-dep_Trfase"/>
</dbReference>
<organism evidence="1 2">
    <name type="scientific">Streptomyces cinnamoneus</name>
    <name type="common">Streptoverticillium cinnamoneum</name>
    <dbReference type="NCBI Taxonomy" id="53446"/>
    <lineage>
        <taxon>Bacteria</taxon>
        <taxon>Bacillati</taxon>
        <taxon>Actinomycetota</taxon>
        <taxon>Actinomycetes</taxon>
        <taxon>Kitasatosporales</taxon>
        <taxon>Streptomycetaceae</taxon>
        <taxon>Streptomyces</taxon>
        <taxon>Streptomyces cinnamoneus group</taxon>
    </lineage>
</organism>
<dbReference type="InterPro" id="IPR015422">
    <property type="entry name" value="PyrdxlP-dep_Trfase_small"/>
</dbReference>
<protein>
    <submittedName>
        <fullName evidence="1">Uncharacterized protein</fullName>
    </submittedName>
</protein>